<proteinExistence type="predicted"/>
<reference evidence="1 2" key="1">
    <citation type="journal article" date="2015" name="Phytopathology">
        <title>Genomes of Candidatus Liberibacter solanacearum haplotype A from New Zealand and the USA suggest significant genome plasticity in the species.</title>
        <authorList>
            <person name="Thompson S.M."/>
            <person name="Johnson C.P."/>
            <person name="Lu A.Y."/>
            <person name="Frampton R.A."/>
            <person name="Sullivan K.L."/>
            <person name="Fiers M.W."/>
            <person name="Crowhurst R.N."/>
            <person name="Pitman A.R."/>
            <person name="Scott I."/>
            <person name="Gudmestad N.C."/>
            <person name="Smith G.R."/>
        </authorList>
    </citation>
    <scope>NUCLEOTIDE SEQUENCE [LARGE SCALE GENOMIC DNA]</scope>
    <source>
        <strain evidence="1 2">LsoNZ1</strain>
    </source>
</reference>
<protein>
    <submittedName>
        <fullName evidence="1">Uncharacterized protein</fullName>
    </submittedName>
</protein>
<accession>A0A0F4VKN0</accession>
<dbReference type="EMBL" id="JMTK01000002">
    <property type="protein sequence ID" value="KJZ81800.1"/>
    <property type="molecule type" value="Genomic_DNA"/>
</dbReference>
<dbReference type="PATRIC" id="fig|556287.9.peg.548"/>
<dbReference type="AlphaFoldDB" id="A0A0F4VKN0"/>
<evidence type="ECO:0000313" key="1">
    <source>
        <dbReference type="EMBL" id="KJZ81800.1"/>
    </source>
</evidence>
<organism evidence="1 2">
    <name type="scientific">Candidatus Liberibacter solanacearum</name>
    <dbReference type="NCBI Taxonomy" id="556287"/>
    <lineage>
        <taxon>Bacteria</taxon>
        <taxon>Pseudomonadati</taxon>
        <taxon>Pseudomonadota</taxon>
        <taxon>Alphaproteobacteria</taxon>
        <taxon>Hyphomicrobiales</taxon>
        <taxon>Rhizobiaceae</taxon>
        <taxon>Liberibacter</taxon>
    </lineage>
</organism>
<name>A0A0F4VKN0_9HYPH</name>
<keyword evidence="2" id="KW-1185">Reference proteome</keyword>
<evidence type="ECO:0000313" key="2">
    <source>
        <dbReference type="Proteomes" id="UP000033731"/>
    </source>
</evidence>
<comment type="caution">
    <text evidence="1">The sequence shown here is derived from an EMBL/GenBank/DDBJ whole genome shotgun (WGS) entry which is preliminary data.</text>
</comment>
<dbReference type="RefSeq" id="WP_156999421.1">
    <property type="nucleotide sequence ID" value="NZ_JNVH01000076.1"/>
</dbReference>
<gene>
    <name evidence="1" type="ORF">DJ66_0526</name>
</gene>
<sequence>MAIANKSIPYSSYETDMKLNLVNTLAHFSTKNIFHSGYQDRIVTVNTVSAF</sequence>
<dbReference type="Proteomes" id="UP000033731">
    <property type="component" value="Unassembled WGS sequence"/>
</dbReference>